<dbReference type="SUPFAM" id="SSF55961">
    <property type="entry name" value="Bet v1-like"/>
    <property type="match status" value="1"/>
</dbReference>
<accession>A0A1S2LCQ9</accession>
<name>A0A1S2LCQ9_9BACI</name>
<organism evidence="1 3">
    <name type="scientific">Anaerobacillus isosaccharinicus</name>
    <dbReference type="NCBI Taxonomy" id="1532552"/>
    <lineage>
        <taxon>Bacteria</taxon>
        <taxon>Bacillati</taxon>
        <taxon>Bacillota</taxon>
        <taxon>Bacilli</taxon>
        <taxon>Bacillales</taxon>
        <taxon>Bacillaceae</taxon>
        <taxon>Anaerobacillus</taxon>
    </lineage>
</organism>
<dbReference type="AlphaFoldDB" id="A0A1S2LCQ9"/>
<keyword evidence="3" id="KW-1185">Reference proteome</keyword>
<reference evidence="2" key="4">
    <citation type="submission" date="2020-10" db="EMBL/GenBank/DDBJ databases">
        <authorList>
            <person name="Bassil N.M."/>
            <person name="Lloyd J.R."/>
        </authorList>
    </citation>
    <scope>NUCLEOTIDE SEQUENCE</scope>
    <source>
        <strain evidence="2">NB2006</strain>
    </source>
</reference>
<evidence type="ECO:0000313" key="3">
    <source>
        <dbReference type="Proteomes" id="UP000180175"/>
    </source>
</evidence>
<dbReference type="RefSeq" id="WP_071318178.1">
    <property type="nucleotide sequence ID" value="NZ_CP063356.2"/>
</dbReference>
<dbReference type="KEGG" id="aia:AWH56_003650"/>
<dbReference type="Proteomes" id="UP000180175">
    <property type="component" value="Chromosome"/>
</dbReference>
<sequence>MKTIEYSVVINKPITEVFRYLEDLNNRPNWEPGVVSVEILNGKYEEPGSTIQITNQALGKKMETIAEVIEYKENEHVICRAQKPFFHEVSNLYEDLNGQTKFTRKATADFDRQGGVTKLASSLIVKKLEKSFQKTVLTAKEVLEKN</sequence>
<dbReference type="InterPro" id="IPR019587">
    <property type="entry name" value="Polyketide_cyclase/dehydratase"/>
</dbReference>
<reference evidence="2 3" key="2">
    <citation type="journal article" date="2017" name="Genome Announc.">
        <title>Draft Genome Sequences of Four Alkaliphilic Bacteria Belonging to the Anaerobacillus Genus.</title>
        <authorList>
            <person name="Bassil N.M."/>
            <person name="Lloyd J.R."/>
        </authorList>
    </citation>
    <scope>NUCLEOTIDE SEQUENCE [LARGE SCALE GENOMIC DNA]</scope>
    <source>
        <strain evidence="2 3">NB2006</strain>
    </source>
</reference>
<reference evidence="2 3" key="3">
    <citation type="journal article" date="2019" name="Int. J. Syst. Evol. Microbiol.">
        <title>Anaerobacillus isosaccharinicus sp. nov., an alkaliphilic bacterium which degrades isosaccharinic acid.</title>
        <authorList>
            <person name="Bassil N.M."/>
            <person name="Lloyd J.R."/>
        </authorList>
    </citation>
    <scope>NUCLEOTIDE SEQUENCE [LARGE SCALE GENOMIC DNA]</scope>
    <source>
        <strain evidence="2 3">NB2006</strain>
    </source>
</reference>
<evidence type="ECO:0000313" key="1">
    <source>
        <dbReference type="EMBL" id="OIJ10040.1"/>
    </source>
</evidence>
<dbReference type="InterPro" id="IPR023393">
    <property type="entry name" value="START-like_dom_sf"/>
</dbReference>
<gene>
    <name evidence="2" type="ORF">AWH56_003650</name>
    <name evidence="1" type="ORF">AWH56_16915</name>
</gene>
<dbReference type="EMBL" id="CP063356">
    <property type="protein sequence ID" value="QOY36761.1"/>
    <property type="molecule type" value="Genomic_DNA"/>
</dbReference>
<dbReference type="Pfam" id="PF10604">
    <property type="entry name" value="Polyketide_cyc2"/>
    <property type="match status" value="1"/>
</dbReference>
<protein>
    <submittedName>
        <fullName evidence="2">SRPBCC family protein</fullName>
    </submittedName>
</protein>
<evidence type="ECO:0000313" key="2">
    <source>
        <dbReference type="EMBL" id="QOY36761.1"/>
    </source>
</evidence>
<dbReference type="OrthoDB" id="1903764at2"/>
<proteinExistence type="predicted"/>
<reference evidence="1 3" key="1">
    <citation type="submission" date="2016-10" db="EMBL/GenBank/DDBJ databases">
        <title>Draft genome sequences of four alkaliphilic bacteria belonging to the Anaerobacillus genus.</title>
        <authorList>
            <person name="Bassil N.M."/>
            <person name="Lloyd J.R."/>
        </authorList>
    </citation>
    <scope>NUCLEOTIDE SEQUENCE [LARGE SCALE GENOMIC DNA]</scope>
    <source>
        <strain evidence="1 3">NB2006</strain>
    </source>
</reference>
<dbReference type="Gene3D" id="3.30.530.20">
    <property type="match status" value="1"/>
</dbReference>
<dbReference type="EMBL" id="LQXD01000148">
    <property type="protein sequence ID" value="OIJ10040.1"/>
    <property type="molecule type" value="Genomic_DNA"/>
</dbReference>